<reference evidence="2 3" key="1">
    <citation type="journal article" date="2015" name="Genome Biol. Evol.">
        <title>Phylogenomic analyses indicate that early fungi evolved digesting cell walls of algal ancestors of land plants.</title>
        <authorList>
            <person name="Chang Y."/>
            <person name="Wang S."/>
            <person name="Sekimoto S."/>
            <person name="Aerts A.L."/>
            <person name="Choi C."/>
            <person name="Clum A."/>
            <person name="LaButti K.M."/>
            <person name="Lindquist E.A."/>
            <person name="Yee Ngan C."/>
            <person name="Ohm R.A."/>
            <person name="Salamov A.A."/>
            <person name="Grigoriev I.V."/>
            <person name="Spatafora J.W."/>
            <person name="Berbee M.L."/>
        </authorList>
    </citation>
    <scope>NUCLEOTIDE SEQUENCE [LARGE SCALE GENOMIC DNA]</scope>
    <source>
        <strain evidence="2 3">JEL478</strain>
    </source>
</reference>
<dbReference type="AlphaFoldDB" id="A0A139AWF8"/>
<feature type="region of interest" description="Disordered" evidence="1">
    <location>
        <begin position="1"/>
        <end position="45"/>
    </location>
</feature>
<evidence type="ECO:0000313" key="2">
    <source>
        <dbReference type="EMBL" id="KXS21081.1"/>
    </source>
</evidence>
<protein>
    <submittedName>
        <fullName evidence="2">Uncharacterized protein</fullName>
    </submittedName>
</protein>
<name>A0A139AWF8_GONPJ</name>
<proteinExistence type="predicted"/>
<dbReference type="EMBL" id="KQ965733">
    <property type="protein sequence ID" value="KXS21081.1"/>
    <property type="molecule type" value="Genomic_DNA"/>
</dbReference>
<organism evidence="2 3">
    <name type="scientific">Gonapodya prolifera (strain JEL478)</name>
    <name type="common">Monoblepharis prolifera</name>
    <dbReference type="NCBI Taxonomy" id="1344416"/>
    <lineage>
        <taxon>Eukaryota</taxon>
        <taxon>Fungi</taxon>
        <taxon>Fungi incertae sedis</taxon>
        <taxon>Chytridiomycota</taxon>
        <taxon>Chytridiomycota incertae sedis</taxon>
        <taxon>Monoblepharidomycetes</taxon>
        <taxon>Monoblepharidales</taxon>
        <taxon>Gonapodyaceae</taxon>
        <taxon>Gonapodya</taxon>
    </lineage>
</organism>
<dbReference type="Proteomes" id="UP000070544">
    <property type="component" value="Unassembled WGS sequence"/>
</dbReference>
<sequence length="203" mass="22799">MLKTPPATPKTSLDGTGAPLASEGQVLFPTPPRTPGANRTRKRSRLPSALVPALLDTEPDWRVYLNPSTLLRLRQRFLLTIDVSYQVEFQQNIAKVRGHPFLAETVQPTDIRQTDPSWFHHPPLVTTTPLPAPIYQPQSRGCAECRGVLSKNEFDVAEWNNDYPRCRSCMTLFLMRGDEVPMVYEKETSEGGLGARATIRPFI</sequence>
<accession>A0A139AWF8</accession>
<evidence type="ECO:0000256" key="1">
    <source>
        <dbReference type="SAM" id="MobiDB-lite"/>
    </source>
</evidence>
<keyword evidence="3" id="KW-1185">Reference proteome</keyword>
<evidence type="ECO:0000313" key="3">
    <source>
        <dbReference type="Proteomes" id="UP000070544"/>
    </source>
</evidence>
<gene>
    <name evidence="2" type="ORF">M427DRAFT_27537</name>
</gene>